<reference evidence="4 5" key="1">
    <citation type="submission" date="2021-06" db="EMBL/GenBank/DDBJ databases">
        <title>50 bacteria genomes isolated from Dapeng, Shenzhen, China.</title>
        <authorList>
            <person name="Zheng W."/>
            <person name="Yu S."/>
            <person name="Huang Y."/>
        </authorList>
    </citation>
    <scope>NUCLEOTIDE SEQUENCE [LARGE SCALE GENOMIC DNA]</scope>
    <source>
        <strain evidence="4 5">DP1N14-2</strain>
    </source>
</reference>
<evidence type="ECO:0000256" key="1">
    <source>
        <dbReference type="ARBA" id="ARBA00006295"/>
    </source>
</evidence>
<evidence type="ECO:0000313" key="4">
    <source>
        <dbReference type="EMBL" id="MBY6142097.1"/>
    </source>
</evidence>
<dbReference type="Pfam" id="PF02195">
    <property type="entry name" value="ParB_N"/>
    <property type="match status" value="1"/>
</dbReference>
<feature type="compositionally biased region" description="Polar residues" evidence="2">
    <location>
        <begin position="241"/>
        <end position="259"/>
    </location>
</feature>
<protein>
    <submittedName>
        <fullName evidence="4">ParB/RepB/Spo0J family partition protein</fullName>
    </submittedName>
</protein>
<dbReference type="InterPro" id="IPR003115">
    <property type="entry name" value="ParB_N"/>
</dbReference>
<dbReference type="SMART" id="SM00470">
    <property type="entry name" value="ParB"/>
    <property type="match status" value="1"/>
</dbReference>
<dbReference type="InterPro" id="IPR036086">
    <property type="entry name" value="ParB/Sulfiredoxin_sf"/>
</dbReference>
<dbReference type="SUPFAM" id="SSF110849">
    <property type="entry name" value="ParB/Sulfiredoxin"/>
    <property type="match status" value="1"/>
</dbReference>
<feature type="region of interest" description="Disordered" evidence="2">
    <location>
        <begin position="13"/>
        <end position="32"/>
    </location>
</feature>
<accession>A0ABS7NLN9</accession>
<dbReference type="SUPFAM" id="SSF109709">
    <property type="entry name" value="KorB DNA-binding domain-like"/>
    <property type="match status" value="1"/>
</dbReference>
<evidence type="ECO:0000256" key="2">
    <source>
        <dbReference type="SAM" id="MobiDB-lite"/>
    </source>
</evidence>
<comment type="similarity">
    <text evidence="1">Belongs to the ParB family.</text>
</comment>
<feature type="domain" description="ParB-like N-terminal" evidence="3">
    <location>
        <begin position="27"/>
        <end position="117"/>
    </location>
</feature>
<comment type="caution">
    <text evidence="4">The sequence shown here is derived from an EMBL/GenBank/DDBJ whole genome shotgun (WGS) entry which is preliminary data.</text>
</comment>
<keyword evidence="5" id="KW-1185">Reference proteome</keyword>
<dbReference type="InterPro" id="IPR013741">
    <property type="entry name" value="KorB_domain"/>
</dbReference>
<proteinExistence type="inferred from homology"/>
<name>A0ABS7NLN9_9RHOB</name>
<gene>
    <name evidence="4" type="ORF">KUV26_21905</name>
</gene>
<dbReference type="CDD" id="cd16393">
    <property type="entry name" value="SPO0J_N"/>
    <property type="match status" value="1"/>
</dbReference>
<dbReference type="Pfam" id="PF08535">
    <property type="entry name" value="KorB"/>
    <property type="match status" value="1"/>
</dbReference>
<organism evidence="4 5">
    <name type="scientific">Leisingera daeponensis</name>
    <dbReference type="NCBI Taxonomy" id="405746"/>
    <lineage>
        <taxon>Bacteria</taxon>
        <taxon>Pseudomonadati</taxon>
        <taxon>Pseudomonadota</taxon>
        <taxon>Alphaproteobacteria</taxon>
        <taxon>Rhodobacterales</taxon>
        <taxon>Roseobacteraceae</taxon>
        <taxon>Leisingera</taxon>
    </lineage>
</organism>
<dbReference type="Gene3D" id="3.90.1530.30">
    <property type="match status" value="1"/>
</dbReference>
<evidence type="ECO:0000313" key="5">
    <source>
        <dbReference type="Proteomes" id="UP000766629"/>
    </source>
</evidence>
<dbReference type="PANTHER" id="PTHR33375">
    <property type="entry name" value="CHROMOSOME-PARTITIONING PROTEIN PARB-RELATED"/>
    <property type="match status" value="1"/>
</dbReference>
<dbReference type="InterPro" id="IPR050336">
    <property type="entry name" value="Chromosome_partition/occlusion"/>
</dbReference>
<dbReference type="Gene3D" id="1.10.10.2830">
    <property type="match status" value="1"/>
</dbReference>
<dbReference type="PANTHER" id="PTHR33375:SF1">
    <property type="entry name" value="CHROMOSOME-PARTITIONING PROTEIN PARB-RELATED"/>
    <property type="match status" value="1"/>
</dbReference>
<evidence type="ECO:0000259" key="3">
    <source>
        <dbReference type="SMART" id="SM00470"/>
    </source>
</evidence>
<dbReference type="EMBL" id="JAHVJA010000018">
    <property type="protein sequence ID" value="MBY6142097.1"/>
    <property type="molecule type" value="Genomic_DNA"/>
</dbReference>
<sequence>MLSSLKEAGALNDLMRMPRTAGQGSPRDIPIDLIEPDPEQPRKHFDEEKLASLADSISVQGVLQPITVQPLNGDGRHLIIMGERRYRAAKRAGLQSIPAIEREMTEELRMAQLTENVQRDGLTTFEIANAVSAMREAGKSRGEIASALGWGESEVSRFAAVLGMPVLLQQLAEKDVPVRALSDLYALWKKNPDEVEEFVQTSDAGDVSRVTVARLRSRLTQDATDAARGPRTAEDAAGGCSDQTQSVEMQTGGDTAAGQTASLDHGGTVKAPEVKSVGGTQNVQAGRGAAIICRHGGATGRLLTDQLASNSKSILVSFENGSRVEEVLLSELELIEVVAL</sequence>
<dbReference type="InterPro" id="IPR004437">
    <property type="entry name" value="ParB/RepB/Spo0J"/>
</dbReference>
<feature type="region of interest" description="Disordered" evidence="2">
    <location>
        <begin position="221"/>
        <end position="259"/>
    </location>
</feature>
<dbReference type="Proteomes" id="UP000766629">
    <property type="component" value="Unassembled WGS sequence"/>
</dbReference>
<dbReference type="NCBIfam" id="TIGR00180">
    <property type="entry name" value="parB_part"/>
    <property type="match status" value="1"/>
</dbReference>